<comment type="caution">
    <text evidence="3">The sequence shown here is derived from an EMBL/GenBank/DDBJ whole genome shotgun (WGS) entry which is preliminary data.</text>
</comment>
<name>A0A329MHH8_9BACL</name>
<reference evidence="3 4" key="1">
    <citation type="journal article" date="2009" name="Int. J. Syst. Evol. Microbiol.">
        <title>Paenibacillus contaminans sp. nov., isolated from a contaminated laboratory plate.</title>
        <authorList>
            <person name="Chou J.H."/>
            <person name="Lee J.H."/>
            <person name="Lin M.C."/>
            <person name="Chang P.S."/>
            <person name="Arun A.B."/>
            <person name="Young C.C."/>
            <person name="Chen W.M."/>
        </authorList>
    </citation>
    <scope>NUCLEOTIDE SEQUENCE [LARGE SCALE GENOMIC DNA]</scope>
    <source>
        <strain evidence="3 4">CKOBP-6</strain>
    </source>
</reference>
<dbReference type="Proteomes" id="UP000250369">
    <property type="component" value="Unassembled WGS sequence"/>
</dbReference>
<dbReference type="InterPro" id="IPR011432">
    <property type="entry name" value="Shr-like_HID"/>
</dbReference>
<dbReference type="Pfam" id="PF07550">
    <property type="entry name" value="Shr-like_HID"/>
    <property type="match status" value="1"/>
</dbReference>
<dbReference type="EMBL" id="QMFB01000012">
    <property type="protein sequence ID" value="RAV19294.1"/>
    <property type="molecule type" value="Genomic_DNA"/>
</dbReference>
<evidence type="ECO:0000259" key="2">
    <source>
        <dbReference type="Pfam" id="PF07550"/>
    </source>
</evidence>
<proteinExistence type="predicted"/>
<feature type="signal peptide" evidence="1">
    <location>
        <begin position="1"/>
        <end position="35"/>
    </location>
</feature>
<evidence type="ECO:0000313" key="4">
    <source>
        <dbReference type="Proteomes" id="UP000250369"/>
    </source>
</evidence>
<protein>
    <recommendedName>
        <fullName evidence="2">Heme-binding protein Shr-like Hb-interacting domain-containing protein</fullName>
    </recommendedName>
</protein>
<dbReference type="OrthoDB" id="9813999at2"/>
<keyword evidence="1" id="KW-0732">Signal</keyword>
<dbReference type="AlphaFoldDB" id="A0A329MHH8"/>
<keyword evidence="4" id="KW-1185">Reference proteome</keyword>
<sequence length="779" mass="85130">MIFDWIKKPAKNASLGLMFALLLAVSFTYSSGASAAGTNQSIVSEAGKVVTVTFDTYAAQSGTLAELKTRISVERNFSGSFTALGANDTIAFSGTDVTAGQPAVLTVTLETPLAENYYYRIKVNAGALLDNSGGPRGEFTTPYMSVVVPQITGKEQTSRSDSELKVYFNGSVTSLLSDEELRSKFLIAQDGVNYQPLPEDLRVQTWQWGENFFSIYGSGAPIAQGPHTRLKIKSGTLLVSGNNAVPEMDFDIGAPRIQNATISEDFREVTIAFDEEISVTDGYNLKSYIYKYRHGYYYSSGLSNADTVSINNDKIVISLAEPLSGSKVQFSIYPYAVRDHNGNFRSGDNLTTPLLTGNMADITPPEFMDSYLSDDSKTAYFVYNEEILPNREDMAGSIQTGNDDPLPAGVSVTVSGNTLAIYNPQGWETDSSFRFPNNIVKDVNGNVAQNDGYWSISGLYPFYFSADEEGWFAADSKSLFIWFNEEIADNTFVTGTSHLKEKLSISTDGGMTYRALSEQDRVSVAGNNLFVEFKEPPLDGGYVFIKIEAGAVTAKYPFAKPNDLIEVKARYSLPEVTGFFRVAKPSEFVFADNPIWRSKVKQVYLYSHAGARALSSSEYTLTAGKLTVNAGVFLEGDWYKLAIDADGYARKLVEGRGVAGAIYYMTEPVMTTTNGLTATIDVFDRYGSNYSNSTGTQAIVFELMNGTTPVSIVSADLKVATGTYTVNFNVADAATNPNYTVRAFIVGRYDNDPSSVSTNMATIISQSEMNLYKLYSEID</sequence>
<gene>
    <name evidence="3" type="ORF">DQG23_20045</name>
</gene>
<feature type="domain" description="Heme-binding protein Shr-like Hb-interacting" evidence="2">
    <location>
        <begin position="582"/>
        <end position="653"/>
    </location>
</feature>
<evidence type="ECO:0000313" key="3">
    <source>
        <dbReference type="EMBL" id="RAV19294.1"/>
    </source>
</evidence>
<evidence type="ECO:0000256" key="1">
    <source>
        <dbReference type="SAM" id="SignalP"/>
    </source>
</evidence>
<organism evidence="3 4">
    <name type="scientific">Paenibacillus contaminans</name>
    <dbReference type="NCBI Taxonomy" id="450362"/>
    <lineage>
        <taxon>Bacteria</taxon>
        <taxon>Bacillati</taxon>
        <taxon>Bacillota</taxon>
        <taxon>Bacilli</taxon>
        <taxon>Bacillales</taxon>
        <taxon>Paenibacillaceae</taxon>
        <taxon>Paenibacillus</taxon>
    </lineage>
</organism>
<dbReference type="RefSeq" id="WP_113032659.1">
    <property type="nucleotide sequence ID" value="NZ_QMFB01000012.1"/>
</dbReference>
<accession>A0A329MHH8</accession>
<feature type="chain" id="PRO_5016438704" description="Heme-binding protein Shr-like Hb-interacting domain-containing protein" evidence="1">
    <location>
        <begin position="36"/>
        <end position="779"/>
    </location>
</feature>